<feature type="domain" description="Rieske" evidence="6">
    <location>
        <begin position="9"/>
        <end position="110"/>
    </location>
</feature>
<dbReference type="GO" id="GO:0046872">
    <property type="term" value="F:metal ion binding"/>
    <property type="evidence" value="ECO:0007669"/>
    <property type="project" value="UniProtKB-KW"/>
</dbReference>
<evidence type="ECO:0000313" key="8">
    <source>
        <dbReference type="Proteomes" id="UP000292445"/>
    </source>
</evidence>
<dbReference type="InterPro" id="IPR050584">
    <property type="entry name" value="Cholesterol_7-desaturase"/>
</dbReference>
<keyword evidence="1" id="KW-0001">2Fe-2S</keyword>
<proteinExistence type="predicted"/>
<evidence type="ECO:0000256" key="5">
    <source>
        <dbReference type="ARBA" id="ARBA00023014"/>
    </source>
</evidence>
<keyword evidence="7" id="KW-0503">Monooxygenase</keyword>
<gene>
    <name evidence="7" type="ORF">EV675_2647</name>
</gene>
<keyword evidence="4" id="KW-0408">Iron</keyword>
<dbReference type="OrthoDB" id="9769355at2"/>
<dbReference type="SUPFAM" id="SSF55961">
    <property type="entry name" value="Bet v1-like"/>
    <property type="match status" value="1"/>
</dbReference>
<evidence type="ECO:0000256" key="4">
    <source>
        <dbReference type="ARBA" id="ARBA00023004"/>
    </source>
</evidence>
<dbReference type="SUPFAM" id="SSF50022">
    <property type="entry name" value="ISP domain"/>
    <property type="match status" value="1"/>
</dbReference>
<dbReference type="PANTHER" id="PTHR21266:SF60">
    <property type="entry name" value="3-KETOSTEROID-9-ALPHA-MONOOXYGENASE, OXYGENASE COMPONENT"/>
    <property type="match status" value="1"/>
</dbReference>
<dbReference type="Gene3D" id="2.102.10.10">
    <property type="entry name" value="Rieske [2Fe-2S] iron-sulphur domain"/>
    <property type="match status" value="1"/>
</dbReference>
<evidence type="ECO:0000256" key="3">
    <source>
        <dbReference type="ARBA" id="ARBA00023002"/>
    </source>
</evidence>
<dbReference type="RefSeq" id="WP_130357677.1">
    <property type="nucleotide sequence ID" value="NZ_SGXC01000001.1"/>
</dbReference>
<dbReference type="PANTHER" id="PTHR21266">
    <property type="entry name" value="IRON-SULFUR DOMAIN CONTAINING PROTEIN"/>
    <property type="match status" value="1"/>
</dbReference>
<dbReference type="Pfam" id="PF00355">
    <property type="entry name" value="Rieske"/>
    <property type="match status" value="1"/>
</dbReference>
<dbReference type="GO" id="GO:0004497">
    <property type="term" value="F:monooxygenase activity"/>
    <property type="evidence" value="ECO:0007669"/>
    <property type="project" value="UniProtKB-KW"/>
</dbReference>
<dbReference type="GO" id="GO:0051537">
    <property type="term" value="F:2 iron, 2 sulfur cluster binding"/>
    <property type="evidence" value="ECO:0007669"/>
    <property type="project" value="UniProtKB-KW"/>
</dbReference>
<dbReference type="GO" id="GO:0032259">
    <property type="term" value="P:methylation"/>
    <property type="evidence" value="ECO:0007669"/>
    <property type="project" value="UniProtKB-KW"/>
</dbReference>
<dbReference type="Pfam" id="PF19112">
    <property type="entry name" value="VanA_C"/>
    <property type="match status" value="1"/>
</dbReference>
<evidence type="ECO:0000259" key="6">
    <source>
        <dbReference type="PROSITE" id="PS51296"/>
    </source>
</evidence>
<dbReference type="Gene3D" id="3.90.380.10">
    <property type="entry name" value="Naphthalene 1,2-dioxygenase Alpha Subunit, Chain A, domain 1"/>
    <property type="match status" value="1"/>
</dbReference>
<comment type="caution">
    <text evidence="7">The sequence shown here is derived from an EMBL/GenBank/DDBJ whole genome shotgun (WGS) entry which is preliminary data.</text>
</comment>
<protein>
    <submittedName>
        <fullName evidence="7">Vanillate O-demethylase monooxygenase subunit</fullName>
    </submittedName>
</protein>
<evidence type="ECO:0000256" key="2">
    <source>
        <dbReference type="ARBA" id="ARBA00022723"/>
    </source>
</evidence>
<dbReference type="EMBL" id="SGXC01000001">
    <property type="protein sequence ID" value="RZS86600.1"/>
    <property type="molecule type" value="Genomic_DNA"/>
</dbReference>
<keyword evidence="8" id="KW-1185">Reference proteome</keyword>
<keyword evidence="7" id="KW-0808">Transferase</keyword>
<dbReference type="AlphaFoldDB" id="A0A4Q7NPU8"/>
<evidence type="ECO:0000256" key="1">
    <source>
        <dbReference type="ARBA" id="ARBA00022714"/>
    </source>
</evidence>
<dbReference type="InterPro" id="IPR017941">
    <property type="entry name" value="Rieske_2Fe-2S"/>
</dbReference>
<dbReference type="Proteomes" id="UP000292445">
    <property type="component" value="Unassembled WGS sequence"/>
</dbReference>
<dbReference type="PROSITE" id="PS51296">
    <property type="entry name" value="RIESKE"/>
    <property type="match status" value="1"/>
</dbReference>
<keyword evidence="2" id="KW-0479">Metal-binding</keyword>
<keyword evidence="3" id="KW-0560">Oxidoreductase</keyword>
<dbReference type="InterPro" id="IPR036922">
    <property type="entry name" value="Rieske_2Fe-2S_sf"/>
</dbReference>
<reference evidence="7 8" key="1">
    <citation type="submission" date="2019-02" db="EMBL/GenBank/DDBJ databases">
        <title>Genomic Encyclopedia of Type Strains, Phase IV (KMG-IV): sequencing the most valuable type-strain genomes for metagenomic binning, comparative biology and taxonomic classification.</title>
        <authorList>
            <person name="Goeker M."/>
        </authorList>
    </citation>
    <scope>NUCLEOTIDE SEQUENCE [LARGE SCALE GENOMIC DNA]</scope>
    <source>
        <strain evidence="7 8">K24</strain>
    </source>
</reference>
<evidence type="ECO:0000313" key="7">
    <source>
        <dbReference type="EMBL" id="RZS86600.1"/>
    </source>
</evidence>
<dbReference type="CDD" id="cd08878">
    <property type="entry name" value="RHO_alpha_C_DMO-like"/>
    <property type="match status" value="1"/>
</dbReference>
<accession>A0A4Q7NPU8</accession>
<name>A0A4Q7NPU8_9BURK</name>
<dbReference type="GO" id="GO:0008168">
    <property type="term" value="F:methyltransferase activity"/>
    <property type="evidence" value="ECO:0007669"/>
    <property type="project" value="UniProtKB-KW"/>
</dbReference>
<dbReference type="InterPro" id="IPR044043">
    <property type="entry name" value="VanA_C_cat"/>
</dbReference>
<keyword evidence="5" id="KW-0411">Iron-sulfur</keyword>
<sequence length="343" mass="38391">MMAFLKNCWYLAAWDHEIQASAILARKILDQPIAFYRDEAGAVVALHDRCPHRFAPLSKGKLEGGAVHCGYHGLGFASTGKCIVNPHGPIGNNLSVPSYPTKEKYRGIWIWMGDPVLAEGTEPPCLPFFEDIVDSAYSNGYLRGEAHYMLFVDNVLDLTHTDYLHPDTLGGGSYTRTRATVTEHDKGMSLHWHCWNEVPQPIQRMNGLTAERVDSWTEIEWSAPSIMTIRNGAVPAGTPVDEGKSFLVAHIMTPETEASTHYFFAATRDFARDDAEVNSKIAANRAKIFSLEDLPMIEAQQARMKGQEFWSLKPALLRSDEGAVRVRRRLDEMIRMEAEAAAR</sequence>
<organism evidence="7 8">
    <name type="scientific">Pigmentiphaga kullae</name>
    <dbReference type="NCBI Taxonomy" id="151784"/>
    <lineage>
        <taxon>Bacteria</taxon>
        <taxon>Pseudomonadati</taxon>
        <taxon>Pseudomonadota</taxon>
        <taxon>Betaproteobacteria</taxon>
        <taxon>Burkholderiales</taxon>
        <taxon>Alcaligenaceae</taxon>
        <taxon>Pigmentiphaga</taxon>
    </lineage>
</organism>
<keyword evidence="7" id="KW-0489">Methyltransferase</keyword>